<reference evidence="1 2" key="1">
    <citation type="journal article" date="2020" name="G3 (Bethesda)">
        <title>Improved Reference Genome for Cyclotella cryptica CCMP332, a Model for Cell Wall Morphogenesis, Salinity Adaptation, and Lipid Production in Diatoms (Bacillariophyta).</title>
        <authorList>
            <person name="Roberts W.R."/>
            <person name="Downey K.M."/>
            <person name="Ruck E.C."/>
            <person name="Traller J.C."/>
            <person name="Alverson A.J."/>
        </authorList>
    </citation>
    <scope>NUCLEOTIDE SEQUENCE [LARGE SCALE GENOMIC DNA]</scope>
    <source>
        <strain evidence="1 2">CCMP332</strain>
    </source>
</reference>
<dbReference type="Proteomes" id="UP001516023">
    <property type="component" value="Unassembled WGS sequence"/>
</dbReference>
<protein>
    <submittedName>
        <fullName evidence="1">Uncharacterized protein</fullName>
    </submittedName>
</protein>
<dbReference type="AlphaFoldDB" id="A0ABD3QZE8"/>
<dbReference type="EMBL" id="JABMIG020000007">
    <property type="protein sequence ID" value="KAL3804476.1"/>
    <property type="molecule type" value="Genomic_DNA"/>
</dbReference>
<accession>A0ABD3QZE8</accession>
<comment type="caution">
    <text evidence="1">The sequence shown here is derived from an EMBL/GenBank/DDBJ whole genome shotgun (WGS) entry which is preliminary data.</text>
</comment>
<organism evidence="1 2">
    <name type="scientific">Cyclotella cryptica</name>
    <dbReference type="NCBI Taxonomy" id="29204"/>
    <lineage>
        <taxon>Eukaryota</taxon>
        <taxon>Sar</taxon>
        <taxon>Stramenopiles</taxon>
        <taxon>Ochrophyta</taxon>
        <taxon>Bacillariophyta</taxon>
        <taxon>Coscinodiscophyceae</taxon>
        <taxon>Thalassiosirophycidae</taxon>
        <taxon>Stephanodiscales</taxon>
        <taxon>Stephanodiscaceae</taxon>
        <taxon>Cyclotella</taxon>
    </lineage>
</organism>
<keyword evidence="2" id="KW-1185">Reference proteome</keyword>
<sequence length="205" mass="23019">MNILSTLNAICLRNLQLGTGPEQRTYTNSTNVEQECNGSNIGVMDHKIRPSSTLIDEVISRLDSNSYDNTTTSPSFDQVVIAGEGEPTLRIDALLAVSRQIQSHRMERRTGRSHCIVKVLHDMMEAGISCISVALNTANRHEYDFILEVAKVGMAVEIMGIDRPDVDKVETDRLVRLLLSVADKSKRSKVRWRKYFQKHSKEACS</sequence>
<evidence type="ECO:0000313" key="2">
    <source>
        <dbReference type="Proteomes" id="UP001516023"/>
    </source>
</evidence>
<proteinExistence type="predicted"/>
<name>A0ABD3QZE8_9STRA</name>
<gene>
    <name evidence="1" type="ORF">HJC23_002515</name>
</gene>
<evidence type="ECO:0000313" key="1">
    <source>
        <dbReference type="EMBL" id="KAL3804476.1"/>
    </source>
</evidence>